<gene>
    <name evidence="1" type="ORF">HMPREF3226_01917</name>
</gene>
<comment type="caution">
    <text evidence="1">The sequence shown here is derived from an EMBL/GenBank/DDBJ whole genome shotgun (WGS) entry which is preliminary data.</text>
</comment>
<feature type="non-terminal residue" evidence="1">
    <location>
        <position position="1"/>
    </location>
</feature>
<organism evidence="1 2">
    <name type="scientific">Prevotella corporis</name>
    <dbReference type="NCBI Taxonomy" id="28128"/>
    <lineage>
        <taxon>Bacteria</taxon>
        <taxon>Pseudomonadati</taxon>
        <taxon>Bacteroidota</taxon>
        <taxon>Bacteroidia</taxon>
        <taxon>Bacteroidales</taxon>
        <taxon>Prevotellaceae</taxon>
        <taxon>Prevotella</taxon>
    </lineage>
</organism>
<reference evidence="2" key="1">
    <citation type="submission" date="2016-01" db="EMBL/GenBank/DDBJ databases">
        <authorList>
            <person name="Mitreva M."/>
            <person name="Pepin K.H."/>
            <person name="Mihindukulasuriya K.A."/>
            <person name="Fulton R."/>
            <person name="Fronick C."/>
            <person name="O'Laughlin M."/>
            <person name="Miner T."/>
            <person name="Herter B."/>
            <person name="Rosa B.A."/>
            <person name="Cordes M."/>
            <person name="Tomlinson C."/>
            <person name="Wollam A."/>
            <person name="Palsikar V.B."/>
            <person name="Mardis E.R."/>
            <person name="Wilson R.K."/>
        </authorList>
    </citation>
    <scope>NUCLEOTIDE SEQUENCE [LARGE SCALE GENOMIC DNA]</scope>
    <source>
        <strain evidence="2">MJR7716</strain>
    </source>
</reference>
<proteinExistence type="predicted"/>
<dbReference type="Proteomes" id="UP000070533">
    <property type="component" value="Unassembled WGS sequence"/>
</dbReference>
<dbReference type="AlphaFoldDB" id="A0A133PZD6"/>
<evidence type="ECO:0000313" key="1">
    <source>
        <dbReference type="EMBL" id="KXA35970.1"/>
    </source>
</evidence>
<evidence type="ECO:0000313" key="2">
    <source>
        <dbReference type="Proteomes" id="UP000070533"/>
    </source>
</evidence>
<name>A0A133PZD6_9BACT</name>
<dbReference type="PATRIC" id="fig|28128.5.peg.1972"/>
<keyword evidence="2" id="KW-1185">Reference proteome</keyword>
<sequence length="41" mass="4484">SGVLSTKLMPAHFPNKTFLINKAGGMRTSLSNSTIRLYETT</sequence>
<protein>
    <submittedName>
        <fullName evidence="1">Uncharacterized protein</fullName>
    </submittedName>
</protein>
<accession>A0A133PZD6</accession>
<dbReference type="EMBL" id="LRQG01000172">
    <property type="protein sequence ID" value="KXA35970.1"/>
    <property type="molecule type" value="Genomic_DNA"/>
</dbReference>